<evidence type="ECO:0000256" key="2">
    <source>
        <dbReference type="ARBA" id="ARBA00022980"/>
    </source>
</evidence>
<evidence type="ECO:0000256" key="4">
    <source>
        <dbReference type="RuleBase" id="RU363128"/>
    </source>
</evidence>
<keyword evidence="2 4" id="KW-0689">Ribosomal protein</keyword>
<dbReference type="GO" id="GO:0003729">
    <property type="term" value="F:mRNA binding"/>
    <property type="evidence" value="ECO:0007669"/>
    <property type="project" value="TreeGrafter"/>
</dbReference>
<proteinExistence type="inferred from homology"/>
<dbReference type="InterPro" id="IPR047864">
    <property type="entry name" value="Ribosomal_eS26_CS"/>
</dbReference>
<dbReference type="EMBL" id="GDID01000514">
    <property type="protein sequence ID" value="JAP96092.1"/>
    <property type="molecule type" value="Transcribed_RNA"/>
</dbReference>
<accession>A0A146KHE0</accession>
<dbReference type="Gene3D" id="3.30.1740.20">
    <property type="entry name" value="Ribosomal protein S26e"/>
    <property type="match status" value="1"/>
</dbReference>
<dbReference type="PROSITE" id="PS00733">
    <property type="entry name" value="RIBOSOMAL_S26E"/>
    <property type="match status" value="1"/>
</dbReference>
<evidence type="ECO:0000256" key="1">
    <source>
        <dbReference type="ARBA" id="ARBA00008596"/>
    </source>
</evidence>
<comment type="similarity">
    <text evidence="1 4">Belongs to the eukaryotic ribosomal protein eS26 family.</text>
</comment>
<dbReference type="Pfam" id="PF01283">
    <property type="entry name" value="Ribosomal_S26e"/>
    <property type="match status" value="1"/>
</dbReference>
<dbReference type="PANTHER" id="PTHR12538:SF0">
    <property type="entry name" value="40S RIBOSOMAL PROTEIN S26"/>
    <property type="match status" value="1"/>
</dbReference>
<dbReference type="GO" id="GO:0003735">
    <property type="term" value="F:structural constituent of ribosome"/>
    <property type="evidence" value="ECO:0007669"/>
    <property type="project" value="InterPro"/>
</dbReference>
<evidence type="ECO:0000256" key="3">
    <source>
        <dbReference type="ARBA" id="ARBA00023274"/>
    </source>
</evidence>
<name>A0A146KHE0_9EUKA</name>
<dbReference type="AlphaFoldDB" id="A0A146KHE0"/>
<sequence length="124" mass="14351">MPVKRGNHGRCKNHAGRTVPVHCQNCYRLVPVDKITRRFQIKQMIDSNIQQDVLAACIIKDVTLPKQYTKIQYCVSCAIHNHLVHVRSAEERKPKPVSLDRFKRVAAKKVEKKPVEKKVEEVKQ</sequence>
<reference evidence="5" key="1">
    <citation type="submission" date="2015-07" db="EMBL/GenBank/DDBJ databases">
        <title>Adaptation to a free-living lifestyle via gene acquisitions in the diplomonad Trepomonas sp. PC1.</title>
        <authorList>
            <person name="Xu F."/>
            <person name="Jerlstrom-Hultqvist J."/>
            <person name="Kolisko M."/>
            <person name="Simpson A.G.B."/>
            <person name="Roger A.J."/>
            <person name="Svard S.G."/>
            <person name="Andersson J.O."/>
        </authorList>
    </citation>
    <scope>NUCLEOTIDE SEQUENCE</scope>
    <source>
        <strain evidence="5">PC1</strain>
    </source>
</reference>
<dbReference type="PANTHER" id="PTHR12538">
    <property type="entry name" value="40S RIBOSOMAL PROTEIN S26"/>
    <property type="match status" value="1"/>
</dbReference>
<dbReference type="InterPro" id="IPR038551">
    <property type="entry name" value="Ribosomal_eS26_sf"/>
</dbReference>
<dbReference type="GO" id="GO:0006412">
    <property type="term" value="P:translation"/>
    <property type="evidence" value="ECO:0007669"/>
    <property type="project" value="InterPro"/>
</dbReference>
<organism evidence="5">
    <name type="scientific">Trepomonas sp. PC1</name>
    <dbReference type="NCBI Taxonomy" id="1076344"/>
    <lineage>
        <taxon>Eukaryota</taxon>
        <taxon>Metamonada</taxon>
        <taxon>Diplomonadida</taxon>
        <taxon>Hexamitidae</taxon>
        <taxon>Hexamitinae</taxon>
        <taxon>Trepomonas</taxon>
    </lineage>
</organism>
<protein>
    <recommendedName>
        <fullName evidence="4">40S ribosomal protein S26</fullName>
    </recommendedName>
</protein>
<dbReference type="InterPro" id="IPR000892">
    <property type="entry name" value="Ribosomal_eS26"/>
</dbReference>
<evidence type="ECO:0000313" key="5">
    <source>
        <dbReference type="EMBL" id="JAP96092.1"/>
    </source>
</evidence>
<keyword evidence="3 4" id="KW-0687">Ribonucleoprotein</keyword>
<gene>
    <name evidence="5" type="ORF">TPC1_10694</name>
</gene>
<dbReference type="GO" id="GO:0022627">
    <property type="term" value="C:cytosolic small ribosomal subunit"/>
    <property type="evidence" value="ECO:0007669"/>
    <property type="project" value="TreeGrafter"/>
</dbReference>